<dbReference type="PROSITE" id="PS50987">
    <property type="entry name" value="HTH_ARSR_2"/>
    <property type="match status" value="1"/>
</dbReference>
<dbReference type="SUPFAM" id="SSF46785">
    <property type="entry name" value="Winged helix' DNA-binding domain"/>
    <property type="match status" value="1"/>
</dbReference>
<evidence type="ECO:0000313" key="3">
    <source>
        <dbReference type="Proteomes" id="UP001141629"/>
    </source>
</evidence>
<dbReference type="PRINTS" id="PR00778">
    <property type="entry name" value="HTHARSR"/>
</dbReference>
<reference evidence="2" key="2">
    <citation type="journal article" date="2022" name="BMC Genomics">
        <title>Comparative genome analysis of mycobacteria focusing on tRNA and non-coding RNA.</title>
        <authorList>
            <person name="Behra P.R.K."/>
            <person name="Pettersson B.M.F."/>
            <person name="Ramesh M."/>
            <person name="Das S."/>
            <person name="Dasgupta S."/>
            <person name="Kirsebom L.A."/>
        </authorList>
    </citation>
    <scope>NUCLEOTIDE SEQUENCE</scope>
    <source>
        <strain evidence="2">DSM 44838</strain>
    </source>
</reference>
<gene>
    <name evidence="2" type="ORF">H7K45_20985</name>
</gene>
<dbReference type="EMBL" id="JACKVK010000011">
    <property type="protein sequence ID" value="MCV7423032.1"/>
    <property type="molecule type" value="Genomic_DNA"/>
</dbReference>
<dbReference type="InterPro" id="IPR011991">
    <property type="entry name" value="ArsR-like_HTH"/>
</dbReference>
<keyword evidence="3" id="KW-1185">Reference proteome</keyword>
<dbReference type="InterPro" id="IPR036390">
    <property type="entry name" value="WH_DNA-bd_sf"/>
</dbReference>
<dbReference type="SMART" id="SM00418">
    <property type="entry name" value="HTH_ARSR"/>
    <property type="match status" value="1"/>
</dbReference>
<sequence>MNVEPVVSEDTPFPTHPVAGVQQLLGALADPVRLEMVRRLMNAGAAMPCARLYDGINKSTASHHFTTLREVGLIERLVVEGHILQRLRVQEVDAAVPGLLRSIVDAVNGDVSAPTMDMV</sequence>
<dbReference type="Proteomes" id="UP001141629">
    <property type="component" value="Unassembled WGS sequence"/>
</dbReference>
<comment type="caution">
    <text evidence="2">The sequence shown here is derived from an EMBL/GenBank/DDBJ whole genome shotgun (WGS) entry which is preliminary data.</text>
</comment>
<feature type="domain" description="HTH arsR-type" evidence="1">
    <location>
        <begin position="13"/>
        <end position="107"/>
    </location>
</feature>
<dbReference type="Pfam" id="PF12840">
    <property type="entry name" value="HTH_20"/>
    <property type="match status" value="1"/>
</dbReference>
<protein>
    <submittedName>
        <fullName evidence="2">ArsR family transcriptional regulator</fullName>
    </submittedName>
</protein>
<dbReference type="RefSeq" id="WP_263997920.1">
    <property type="nucleotide sequence ID" value="NZ_JACKVK010000011.1"/>
</dbReference>
<dbReference type="CDD" id="cd00090">
    <property type="entry name" value="HTH_ARSR"/>
    <property type="match status" value="1"/>
</dbReference>
<dbReference type="Gene3D" id="1.10.10.10">
    <property type="entry name" value="Winged helix-like DNA-binding domain superfamily/Winged helix DNA-binding domain"/>
    <property type="match status" value="1"/>
</dbReference>
<organism evidence="2 3">
    <name type="scientific">Mycobacterium yunnanensis</name>
    <dbReference type="NCBI Taxonomy" id="368477"/>
    <lineage>
        <taxon>Bacteria</taxon>
        <taxon>Bacillati</taxon>
        <taxon>Actinomycetota</taxon>
        <taxon>Actinomycetes</taxon>
        <taxon>Mycobacteriales</taxon>
        <taxon>Mycobacteriaceae</taxon>
        <taxon>Mycobacterium</taxon>
    </lineage>
</organism>
<reference evidence="2" key="1">
    <citation type="submission" date="2020-07" db="EMBL/GenBank/DDBJ databases">
        <authorList>
            <person name="Pettersson B.M.F."/>
            <person name="Behra P.R.K."/>
            <person name="Ramesh M."/>
            <person name="Das S."/>
            <person name="Dasgupta S."/>
            <person name="Kirsebom L.A."/>
        </authorList>
    </citation>
    <scope>NUCLEOTIDE SEQUENCE</scope>
    <source>
        <strain evidence="2">DSM 44838</strain>
    </source>
</reference>
<dbReference type="InterPro" id="IPR036388">
    <property type="entry name" value="WH-like_DNA-bd_sf"/>
</dbReference>
<proteinExistence type="predicted"/>
<dbReference type="GO" id="GO:0003700">
    <property type="term" value="F:DNA-binding transcription factor activity"/>
    <property type="evidence" value="ECO:0007669"/>
    <property type="project" value="InterPro"/>
</dbReference>
<dbReference type="InterPro" id="IPR001845">
    <property type="entry name" value="HTH_ArsR_DNA-bd_dom"/>
</dbReference>
<evidence type="ECO:0000259" key="1">
    <source>
        <dbReference type="PROSITE" id="PS50987"/>
    </source>
</evidence>
<dbReference type="AlphaFoldDB" id="A0A9X2Z7Q5"/>
<name>A0A9X2Z7Q5_9MYCO</name>
<accession>A0A9X2Z7Q5</accession>
<evidence type="ECO:0000313" key="2">
    <source>
        <dbReference type="EMBL" id="MCV7423032.1"/>
    </source>
</evidence>